<feature type="region of interest" description="Disordered" evidence="1">
    <location>
        <begin position="64"/>
        <end position="86"/>
    </location>
</feature>
<dbReference type="Pfam" id="PF06667">
    <property type="entry name" value="PspB"/>
    <property type="match status" value="1"/>
</dbReference>
<evidence type="ECO:0000313" key="3">
    <source>
        <dbReference type="EMBL" id="MFC6198099.1"/>
    </source>
</evidence>
<evidence type="ECO:0000256" key="1">
    <source>
        <dbReference type="SAM" id="MobiDB-lite"/>
    </source>
</evidence>
<sequence>MPEEFFILAVLGIIFIGFPATIFHYITMWRKQKTLQPDDERMLEDLWRSARAMERRIESLESIIDGEGARSDGPDPNLRDDVYRKN</sequence>
<dbReference type="Proteomes" id="UP001596303">
    <property type="component" value="Unassembled WGS sequence"/>
</dbReference>
<organism evidence="3 4">
    <name type="scientific">Ponticaulis profundi</name>
    <dbReference type="NCBI Taxonomy" id="2665222"/>
    <lineage>
        <taxon>Bacteria</taxon>
        <taxon>Pseudomonadati</taxon>
        <taxon>Pseudomonadota</taxon>
        <taxon>Alphaproteobacteria</taxon>
        <taxon>Hyphomonadales</taxon>
        <taxon>Hyphomonadaceae</taxon>
        <taxon>Ponticaulis</taxon>
    </lineage>
</organism>
<keyword evidence="2" id="KW-0812">Transmembrane</keyword>
<evidence type="ECO:0000256" key="2">
    <source>
        <dbReference type="SAM" id="Phobius"/>
    </source>
</evidence>
<dbReference type="InterPro" id="IPR009554">
    <property type="entry name" value="Phageshock_PspB"/>
</dbReference>
<dbReference type="EMBL" id="JBHSSW010000009">
    <property type="protein sequence ID" value="MFC6198099.1"/>
    <property type="molecule type" value="Genomic_DNA"/>
</dbReference>
<evidence type="ECO:0000313" key="4">
    <source>
        <dbReference type="Proteomes" id="UP001596303"/>
    </source>
</evidence>
<name>A0ABW1S9H6_9PROT</name>
<feature type="compositionally biased region" description="Basic and acidic residues" evidence="1">
    <location>
        <begin position="67"/>
        <end position="86"/>
    </location>
</feature>
<dbReference type="RefSeq" id="WP_377377999.1">
    <property type="nucleotide sequence ID" value="NZ_JBHSSW010000009.1"/>
</dbReference>
<gene>
    <name evidence="3" type="primary">pspB</name>
    <name evidence="3" type="ORF">ACFQDM_08415</name>
</gene>
<keyword evidence="2" id="KW-1133">Transmembrane helix</keyword>
<keyword evidence="2" id="KW-0472">Membrane</keyword>
<accession>A0ABW1S9H6</accession>
<protein>
    <submittedName>
        <fullName evidence="3">Envelope stress response membrane protein PspB</fullName>
    </submittedName>
</protein>
<comment type="caution">
    <text evidence="3">The sequence shown here is derived from an EMBL/GenBank/DDBJ whole genome shotgun (WGS) entry which is preliminary data.</text>
</comment>
<feature type="transmembrane region" description="Helical" evidence="2">
    <location>
        <begin position="6"/>
        <end position="26"/>
    </location>
</feature>
<keyword evidence="4" id="KW-1185">Reference proteome</keyword>
<proteinExistence type="predicted"/>
<dbReference type="NCBIfam" id="TIGR02976">
    <property type="entry name" value="phageshock_pspB"/>
    <property type="match status" value="1"/>
</dbReference>
<reference evidence="4" key="1">
    <citation type="journal article" date="2019" name="Int. J. Syst. Evol. Microbiol.">
        <title>The Global Catalogue of Microorganisms (GCM) 10K type strain sequencing project: providing services to taxonomists for standard genome sequencing and annotation.</title>
        <authorList>
            <consortium name="The Broad Institute Genomics Platform"/>
            <consortium name="The Broad Institute Genome Sequencing Center for Infectious Disease"/>
            <person name="Wu L."/>
            <person name="Ma J."/>
        </authorList>
    </citation>
    <scope>NUCLEOTIDE SEQUENCE [LARGE SCALE GENOMIC DNA]</scope>
    <source>
        <strain evidence="4">CGMCC-1.15741</strain>
    </source>
</reference>